<evidence type="ECO:0000256" key="1">
    <source>
        <dbReference type="ARBA" id="ARBA00004651"/>
    </source>
</evidence>
<dbReference type="GO" id="GO:0005524">
    <property type="term" value="F:ATP binding"/>
    <property type="evidence" value="ECO:0007669"/>
    <property type="project" value="UniProtKB-KW"/>
</dbReference>
<dbReference type="Gene3D" id="1.20.1560.10">
    <property type="entry name" value="ABC transporter type 1, transmembrane domain"/>
    <property type="match status" value="1"/>
</dbReference>
<dbReference type="PANTHER" id="PTHR24221:SF646">
    <property type="entry name" value="HAEMOLYSIN SECRETION ATP-BINDING PROTEIN"/>
    <property type="match status" value="1"/>
</dbReference>
<dbReference type="SUPFAM" id="SSF52540">
    <property type="entry name" value="P-loop containing nucleoside triphosphate hydrolases"/>
    <property type="match status" value="1"/>
</dbReference>
<dbReference type="InterPro" id="IPR003439">
    <property type="entry name" value="ABC_transporter-like_ATP-bd"/>
</dbReference>
<dbReference type="PANTHER" id="PTHR24221">
    <property type="entry name" value="ATP-BINDING CASSETTE SUB-FAMILY B"/>
    <property type="match status" value="1"/>
</dbReference>
<dbReference type="GO" id="GO:0005886">
    <property type="term" value="C:plasma membrane"/>
    <property type="evidence" value="ECO:0007669"/>
    <property type="project" value="UniProtKB-SubCell"/>
</dbReference>
<dbReference type="Pfam" id="PF00005">
    <property type="entry name" value="ABC_tran"/>
    <property type="match status" value="1"/>
</dbReference>
<dbReference type="InterPro" id="IPR003593">
    <property type="entry name" value="AAA+_ATPase"/>
</dbReference>
<dbReference type="AlphaFoldDB" id="A0A0H3D841"/>
<evidence type="ECO:0000256" key="5">
    <source>
        <dbReference type="ARBA" id="ARBA00022989"/>
    </source>
</evidence>
<dbReference type="GO" id="GO:0034040">
    <property type="term" value="F:ATPase-coupled lipid transmembrane transporter activity"/>
    <property type="evidence" value="ECO:0007669"/>
    <property type="project" value="TreeGrafter"/>
</dbReference>
<dbReference type="GeneID" id="92871679"/>
<dbReference type="HOGENOM" id="CLU_000604_84_3_11"/>
<accession>A0A0H3D841</accession>
<dbReference type="SMART" id="SM00382">
    <property type="entry name" value="AAA"/>
    <property type="match status" value="1"/>
</dbReference>
<keyword evidence="3" id="KW-0547">Nucleotide-binding</keyword>
<feature type="transmembrane region" description="Helical" evidence="7">
    <location>
        <begin position="20"/>
        <end position="43"/>
    </location>
</feature>
<dbReference type="KEGG" id="amd:AMED_3940"/>
<keyword evidence="6 7" id="KW-0472">Membrane</keyword>
<dbReference type="SUPFAM" id="SSF90123">
    <property type="entry name" value="ABC transporter transmembrane region"/>
    <property type="match status" value="1"/>
</dbReference>
<keyword evidence="2 7" id="KW-0812">Transmembrane</keyword>
<dbReference type="GO" id="GO:0016887">
    <property type="term" value="F:ATP hydrolysis activity"/>
    <property type="evidence" value="ECO:0007669"/>
    <property type="project" value="InterPro"/>
</dbReference>
<dbReference type="PATRIC" id="fig|749927.5.peg.4075"/>
<comment type="subcellular location">
    <subcellularLocation>
        <location evidence="1">Cell membrane</location>
        <topology evidence="1">Multi-pass membrane protein</topology>
    </subcellularLocation>
</comment>
<dbReference type="InterPro" id="IPR036640">
    <property type="entry name" value="ABC1_TM_sf"/>
</dbReference>
<evidence type="ECO:0000259" key="8">
    <source>
        <dbReference type="PROSITE" id="PS50893"/>
    </source>
</evidence>
<keyword evidence="4" id="KW-0067">ATP-binding</keyword>
<sequence>MNLFRAAAPAFGIAWRASRVATGGSVALAVLASAVPAISAWLGKLLFDELAAGRDGGGPDRGLIVLLTIGSAAGLAVAAAITAVASYCTAIVRAKSAIEAEDRLVGAVGALPGLRRLEDPAFLDRVRLAEQGAQEAAPAVLALTVESVRTLVAVLGFGGAVLLVWPPMAGLLAASLAAAAISQLTLSRLRARETEAMMATQRQRFLFRSLCSDIRAAKEIRLFGLADLFRSRMVTAVRTATASECAMQRRIAVAGIAAAIVSAVVAGIALVVAATGAARGSLSIGDVTLFTAAVAGIQSPVGALLGQLGRAGGSLGLFRHYLDVVTTEPDLASGTAAVPALTAGIELRDVWFRYDAAGPWVLRGIDLVIPAGAAVGLVGVNGAGKSTLVKLLCRFYDPDRGRILWDGVDIRTYDPAALRARLGATFQDFTSYDLTAADNIGIGDVARLGDLDRVRAAARLAEIDPALSALPRGYETLLSRAFLDVDDKAGAALSGGQWQRVALARSLMRDDADLLILDEPSSGMDADAETRTHEALRAHRAGRTSVLISHRLSALRGADRIVVLGGGRVAEQGTHDELLTAGGEYARLFSLQAKGYAMAEA</sequence>
<evidence type="ECO:0000259" key="9">
    <source>
        <dbReference type="PROSITE" id="PS50929"/>
    </source>
</evidence>
<proteinExistence type="predicted"/>
<dbReference type="PROSITE" id="PS50893">
    <property type="entry name" value="ABC_TRANSPORTER_2"/>
    <property type="match status" value="1"/>
</dbReference>
<keyword evidence="5 7" id="KW-1133">Transmembrane helix</keyword>
<feature type="domain" description="ABC transporter" evidence="8">
    <location>
        <begin position="345"/>
        <end position="591"/>
    </location>
</feature>
<protein>
    <submittedName>
        <fullName evidence="10">Fused ATPase and permease components of ABC transport system</fullName>
    </submittedName>
</protein>
<feature type="domain" description="ABC transmembrane type-1" evidence="9">
    <location>
        <begin position="24"/>
        <end position="313"/>
    </location>
</feature>
<dbReference type="Gene3D" id="3.40.50.300">
    <property type="entry name" value="P-loop containing nucleotide triphosphate hydrolases"/>
    <property type="match status" value="1"/>
</dbReference>
<feature type="transmembrane region" description="Helical" evidence="7">
    <location>
        <begin position="63"/>
        <end position="88"/>
    </location>
</feature>
<dbReference type="OrthoDB" id="9806127at2"/>
<dbReference type="InterPro" id="IPR017871">
    <property type="entry name" value="ABC_transporter-like_CS"/>
</dbReference>
<evidence type="ECO:0000256" key="2">
    <source>
        <dbReference type="ARBA" id="ARBA00022692"/>
    </source>
</evidence>
<evidence type="ECO:0000313" key="10">
    <source>
        <dbReference type="EMBL" id="ADJ45719.1"/>
    </source>
</evidence>
<evidence type="ECO:0000256" key="6">
    <source>
        <dbReference type="ARBA" id="ARBA00023136"/>
    </source>
</evidence>
<name>A0A0H3D841_AMYMU</name>
<gene>
    <name evidence="10" type="ordered locus">AMED_3940</name>
</gene>
<feature type="transmembrane region" description="Helical" evidence="7">
    <location>
        <begin position="148"/>
        <end position="165"/>
    </location>
</feature>
<evidence type="ECO:0000313" key="11">
    <source>
        <dbReference type="Proteomes" id="UP000000328"/>
    </source>
</evidence>
<reference evidence="10 11" key="1">
    <citation type="journal article" date="2010" name="Cell Res.">
        <title>Complete genome sequence of the rifamycin SV-producing Amycolatopsis mediterranei U32 revealed its genetic characteristics in phylogeny and metabolism.</title>
        <authorList>
            <person name="Zhao W."/>
            <person name="Zhong Y."/>
            <person name="Yuan H."/>
            <person name="Wang J."/>
            <person name="Zheng H."/>
            <person name="Wang Y."/>
            <person name="Cen X."/>
            <person name="Xu F."/>
            <person name="Bai J."/>
            <person name="Han X."/>
            <person name="Lu G."/>
            <person name="Zhu Y."/>
            <person name="Shao Z."/>
            <person name="Yan H."/>
            <person name="Li C."/>
            <person name="Peng N."/>
            <person name="Zhang Z."/>
            <person name="Zhang Y."/>
            <person name="Lin W."/>
            <person name="Fan Y."/>
            <person name="Qin Z."/>
            <person name="Hu Y."/>
            <person name="Zhu B."/>
            <person name="Wang S."/>
            <person name="Ding X."/>
            <person name="Zhao G.P."/>
        </authorList>
    </citation>
    <scope>NUCLEOTIDE SEQUENCE [LARGE SCALE GENOMIC DNA]</scope>
    <source>
        <strain evidence="11">U-32</strain>
    </source>
</reference>
<dbReference type="GO" id="GO:0140359">
    <property type="term" value="F:ABC-type transporter activity"/>
    <property type="evidence" value="ECO:0007669"/>
    <property type="project" value="InterPro"/>
</dbReference>
<dbReference type="eggNOG" id="COG1132">
    <property type="taxonomic scope" value="Bacteria"/>
</dbReference>
<feature type="transmembrane region" description="Helical" evidence="7">
    <location>
        <begin position="251"/>
        <end position="274"/>
    </location>
</feature>
<evidence type="ECO:0000256" key="4">
    <source>
        <dbReference type="ARBA" id="ARBA00022840"/>
    </source>
</evidence>
<organism evidence="10 11">
    <name type="scientific">Amycolatopsis mediterranei (strain U-32)</name>
    <dbReference type="NCBI Taxonomy" id="749927"/>
    <lineage>
        <taxon>Bacteria</taxon>
        <taxon>Bacillati</taxon>
        <taxon>Actinomycetota</taxon>
        <taxon>Actinomycetes</taxon>
        <taxon>Pseudonocardiales</taxon>
        <taxon>Pseudonocardiaceae</taxon>
        <taxon>Amycolatopsis</taxon>
    </lineage>
</organism>
<dbReference type="PROSITE" id="PS50929">
    <property type="entry name" value="ABC_TM1F"/>
    <property type="match status" value="1"/>
</dbReference>
<dbReference type="InterPro" id="IPR011527">
    <property type="entry name" value="ABC1_TM_dom"/>
</dbReference>
<dbReference type="Proteomes" id="UP000000328">
    <property type="component" value="Chromosome"/>
</dbReference>
<evidence type="ECO:0000256" key="3">
    <source>
        <dbReference type="ARBA" id="ARBA00022741"/>
    </source>
</evidence>
<dbReference type="PROSITE" id="PS00211">
    <property type="entry name" value="ABC_TRANSPORTER_1"/>
    <property type="match status" value="1"/>
</dbReference>
<dbReference type="EMBL" id="CP002000">
    <property type="protein sequence ID" value="ADJ45719.1"/>
    <property type="molecule type" value="Genomic_DNA"/>
</dbReference>
<dbReference type="InterPro" id="IPR039421">
    <property type="entry name" value="Type_1_exporter"/>
</dbReference>
<dbReference type="RefSeq" id="WP_013225791.1">
    <property type="nucleotide sequence ID" value="NC_014318.1"/>
</dbReference>
<dbReference type="InterPro" id="IPR027417">
    <property type="entry name" value="P-loop_NTPase"/>
</dbReference>
<evidence type="ECO:0000256" key="7">
    <source>
        <dbReference type="SAM" id="Phobius"/>
    </source>
</evidence>